<keyword evidence="3" id="KW-1185">Reference proteome</keyword>
<keyword evidence="1" id="KW-0472">Membrane</keyword>
<comment type="caution">
    <text evidence="2">The sequence shown here is derived from an EMBL/GenBank/DDBJ whole genome shotgun (WGS) entry which is preliminary data.</text>
</comment>
<protein>
    <recommendedName>
        <fullName evidence="4">HPt domain-containing protein</fullName>
    </recommendedName>
</protein>
<dbReference type="AlphaFoldDB" id="A0A7Y0L9N4"/>
<evidence type="ECO:0000313" key="3">
    <source>
        <dbReference type="Proteomes" id="UP000568664"/>
    </source>
</evidence>
<proteinExistence type="predicted"/>
<keyword evidence="1" id="KW-1133">Transmembrane helix</keyword>
<feature type="transmembrane region" description="Helical" evidence="1">
    <location>
        <begin position="20"/>
        <end position="39"/>
    </location>
</feature>
<dbReference type="InterPro" id="IPR036641">
    <property type="entry name" value="HPT_dom_sf"/>
</dbReference>
<dbReference type="SUPFAM" id="SSF47226">
    <property type="entry name" value="Histidine-containing phosphotransfer domain, HPT domain"/>
    <property type="match status" value="1"/>
</dbReference>
<evidence type="ECO:0000313" key="2">
    <source>
        <dbReference type="EMBL" id="NMP30510.1"/>
    </source>
</evidence>
<gene>
    <name evidence="2" type="ORF">HII17_02945</name>
</gene>
<sequence length="1124" mass="127225">MNDSRSSLTSIAKQVWPQLVAFTIAVFFALLTIIWGYSLEKDATDKLKHQQLPIATSQLAQLTDLNKLIEAVRSLLSYQQLEQIEQNHQQLINLLTSTTVNGNFDGLDKVSVIDIKRLNDNIVRNQQILAKAQSNLLNTLQAIQNSSDTNNVAKVKIEQSLLALDFQLIQATKTVFPSNIDRVKNLVTVLNDNIKYIREDYSLIAEPADEVVDIFLTGDALIGKWQGTNRLYQEYRNILEPVLEQLELQRQQLTGEIQSNILNGEALATVSIAGWYVEQEKLIQALTIFAVMFIVLASVLTWLIFKNFTTKLSALVNFTSQQLKATSQNIEQSNTEEQLLAQNITRSFSNAYSKEQVENQISVNANQWQQLAEASKTYFWWIDNRRIKCSAESSLAKYLGIELGKDSASLIYQWRITLGPKQFRELLGCARKAKCEKSVQSFVLTLNEKQLRLNIGYQTTTNSWFGSLTDIQEESELHNELKKAENQLVEQNQQTLMSIEHDHESLSKMVVQAMLQSQNTAIVTGTNSQPVYRQLERVFDWLRQQQILAQLGIVQRKKQFSDVDTLQTIYAALFNQVTEASLRQNQILLSLDENLAQTVKVDARLFTRLINSVCHLTLKEQFKHQLALRFDVVDQDAGQQTFNVTAKITSKQGGKKLPKHIQRLVSDNPTPLASRSEQYFSALLSALHAEQLTINQIEKGFKLSFKLPVTLPSKQNKVVTDTRLLQQHALVISSNDAQRKILAHYLKSAKAECDTLSNVEHFASNFSLAAVNRRKLNVVVVTSDMMNKLDDIQQHINSLPKRKQPALYVMQSPQDNLAASGLFSIADTPVCRQRFVSEVVDIIDNKKANNCLIPASNFSSFHFAPAQVEVLLAIADSEQYQPLWRVLLWFGFKVTLVTDSNSMLKHWQTGRYLILMSEFEQSPFVQLMTGKSVSRGVFNFYDDEVLELTESQAEIGKHWHFGKVPMFNELDELVKLLSPWLKEPVQFGAKAEQESLSNANHSSPEVSFSQQLNDTLPAAFDMEQYAKNQGSPELAVFMLEDYIDTLSRSAIALADFIAQKQHESIQTAINEITLTASILAAPTLKQLGSQLEQAFTNNSYDNMLRLLEQVKQEILVVKSYAEAI</sequence>
<dbReference type="EMBL" id="JABBXH010000001">
    <property type="protein sequence ID" value="NMP30510.1"/>
    <property type="molecule type" value="Genomic_DNA"/>
</dbReference>
<reference evidence="2 3" key="1">
    <citation type="submission" date="2020-04" db="EMBL/GenBank/DDBJ databases">
        <title>Thalassotalea sp. M1531, isolated from the surface of marine red alga.</title>
        <authorList>
            <person name="Pang L."/>
            <person name="Lu D.-C."/>
        </authorList>
    </citation>
    <scope>NUCLEOTIDE SEQUENCE [LARGE SCALE GENOMIC DNA]</scope>
    <source>
        <strain evidence="2 3">M1531</strain>
    </source>
</reference>
<dbReference type="Proteomes" id="UP000568664">
    <property type="component" value="Unassembled WGS sequence"/>
</dbReference>
<dbReference type="Gene3D" id="1.20.120.160">
    <property type="entry name" value="HPT domain"/>
    <property type="match status" value="1"/>
</dbReference>
<dbReference type="GO" id="GO:0000160">
    <property type="term" value="P:phosphorelay signal transduction system"/>
    <property type="evidence" value="ECO:0007669"/>
    <property type="project" value="InterPro"/>
</dbReference>
<dbReference type="RefSeq" id="WP_169073811.1">
    <property type="nucleotide sequence ID" value="NZ_JABBXH010000001.1"/>
</dbReference>
<organism evidence="2 3">
    <name type="scientific">Thalassotalea algicola</name>
    <dbReference type="NCBI Taxonomy" id="2716224"/>
    <lineage>
        <taxon>Bacteria</taxon>
        <taxon>Pseudomonadati</taxon>
        <taxon>Pseudomonadota</taxon>
        <taxon>Gammaproteobacteria</taxon>
        <taxon>Alteromonadales</taxon>
        <taxon>Colwelliaceae</taxon>
        <taxon>Thalassotalea</taxon>
    </lineage>
</organism>
<evidence type="ECO:0000256" key="1">
    <source>
        <dbReference type="SAM" id="Phobius"/>
    </source>
</evidence>
<keyword evidence="1" id="KW-0812">Transmembrane</keyword>
<accession>A0A7Y0L9N4</accession>
<evidence type="ECO:0008006" key="4">
    <source>
        <dbReference type="Google" id="ProtNLM"/>
    </source>
</evidence>
<feature type="transmembrane region" description="Helical" evidence="1">
    <location>
        <begin position="285"/>
        <end position="305"/>
    </location>
</feature>
<name>A0A7Y0L9N4_9GAMM</name>